<dbReference type="Gene3D" id="1.10.132.30">
    <property type="match status" value="1"/>
</dbReference>
<keyword evidence="3 6" id="KW-0548">Nucleotidyltransferase</keyword>
<feature type="region of interest" description="Disordered" evidence="7">
    <location>
        <begin position="1571"/>
        <end position="1590"/>
    </location>
</feature>
<dbReference type="InterPro" id="IPR038120">
    <property type="entry name" value="Rpb1_funnel_sf"/>
</dbReference>
<dbReference type="GO" id="GO:0006351">
    <property type="term" value="P:DNA-templated transcription"/>
    <property type="evidence" value="ECO:0000318"/>
    <property type="project" value="GO_Central"/>
</dbReference>
<keyword evidence="10" id="KW-1185">Reference proteome</keyword>
<dbReference type="SUPFAM" id="SSF64484">
    <property type="entry name" value="beta and beta-prime subunits of DNA dependent RNA-polymerase"/>
    <property type="match status" value="1"/>
</dbReference>
<dbReference type="InterPro" id="IPR042102">
    <property type="entry name" value="RNA_pol_Rpb1_3_sf"/>
</dbReference>
<feature type="compositionally biased region" description="Basic and acidic residues" evidence="7">
    <location>
        <begin position="327"/>
        <end position="344"/>
    </location>
</feature>
<dbReference type="InterPro" id="IPR007081">
    <property type="entry name" value="RNA_pol_Rpb1_5"/>
</dbReference>
<dbReference type="InterPro" id="IPR000722">
    <property type="entry name" value="RNA_pol_asu"/>
</dbReference>
<comment type="catalytic activity">
    <reaction evidence="5 6">
        <text>RNA(n) + a ribonucleoside 5'-triphosphate = RNA(n+1) + diphosphate</text>
        <dbReference type="Rhea" id="RHEA:21248"/>
        <dbReference type="Rhea" id="RHEA-COMP:14527"/>
        <dbReference type="Rhea" id="RHEA-COMP:17342"/>
        <dbReference type="ChEBI" id="CHEBI:33019"/>
        <dbReference type="ChEBI" id="CHEBI:61557"/>
        <dbReference type="ChEBI" id="CHEBI:140395"/>
        <dbReference type="EC" id="2.7.7.6"/>
    </reaction>
</comment>
<evidence type="ECO:0000256" key="5">
    <source>
        <dbReference type="ARBA" id="ARBA00048552"/>
    </source>
</evidence>
<dbReference type="GO" id="GO:0000428">
    <property type="term" value="C:DNA-directed RNA polymerase complex"/>
    <property type="evidence" value="ECO:0000318"/>
    <property type="project" value="GO_Central"/>
</dbReference>
<organism evidence="9 10">
    <name type="scientific">Klebsormidium nitens</name>
    <name type="common">Green alga</name>
    <name type="synonym">Ulothrix nitens</name>
    <dbReference type="NCBI Taxonomy" id="105231"/>
    <lineage>
        <taxon>Eukaryota</taxon>
        <taxon>Viridiplantae</taxon>
        <taxon>Streptophyta</taxon>
        <taxon>Klebsormidiophyceae</taxon>
        <taxon>Klebsormidiales</taxon>
        <taxon>Klebsormidiaceae</taxon>
        <taxon>Klebsormidium</taxon>
    </lineage>
</organism>
<comment type="similarity">
    <text evidence="6">Belongs to the RNA polymerase beta' chain family.</text>
</comment>
<name>A0A1Y1INF5_KLENI</name>
<dbReference type="STRING" id="105231.A0A1Y1INF5"/>
<dbReference type="Gene3D" id="3.30.1490.180">
    <property type="entry name" value="RNA polymerase ii"/>
    <property type="match status" value="1"/>
</dbReference>
<evidence type="ECO:0000256" key="3">
    <source>
        <dbReference type="ARBA" id="ARBA00022695"/>
    </source>
</evidence>
<feature type="compositionally biased region" description="Basic and acidic residues" evidence="7">
    <location>
        <begin position="1672"/>
        <end position="1692"/>
    </location>
</feature>
<keyword evidence="1 6" id="KW-0240">DNA-directed RNA polymerase</keyword>
<evidence type="ECO:0000313" key="9">
    <source>
        <dbReference type="EMBL" id="GAQ89648.1"/>
    </source>
</evidence>
<dbReference type="InterPro" id="IPR007080">
    <property type="entry name" value="RNA_pol_Rpb1_1"/>
</dbReference>
<dbReference type="Gene3D" id="4.10.860.120">
    <property type="entry name" value="RNA polymerase II, clamp domain"/>
    <property type="match status" value="1"/>
</dbReference>
<protein>
    <recommendedName>
        <fullName evidence="6">DNA-directed RNA polymerase subunit</fullName>
        <ecNumber evidence="6">2.7.7.6</ecNumber>
    </recommendedName>
</protein>
<gene>
    <name evidence="9" type="ORF">KFL_005460080</name>
</gene>
<dbReference type="EMBL" id="DF237495">
    <property type="protein sequence ID" value="GAQ89648.1"/>
    <property type="molecule type" value="Genomic_DNA"/>
</dbReference>
<dbReference type="InterPro" id="IPR045867">
    <property type="entry name" value="DNA-dir_RpoC_beta_prime"/>
</dbReference>
<evidence type="ECO:0000256" key="4">
    <source>
        <dbReference type="ARBA" id="ARBA00023163"/>
    </source>
</evidence>
<dbReference type="InterPro" id="IPR006592">
    <property type="entry name" value="RNA_pol_N"/>
</dbReference>
<dbReference type="InterPro" id="IPR007083">
    <property type="entry name" value="RNA_pol_Rpb1_4"/>
</dbReference>
<feature type="compositionally biased region" description="Basic and acidic residues" evidence="7">
    <location>
        <begin position="367"/>
        <end position="395"/>
    </location>
</feature>
<dbReference type="Proteomes" id="UP000054558">
    <property type="component" value="Unassembled WGS sequence"/>
</dbReference>
<keyword evidence="4 6" id="KW-0804">Transcription</keyword>
<dbReference type="EC" id="2.7.7.6" evidence="6"/>
<dbReference type="Pfam" id="PF05000">
    <property type="entry name" value="RNA_pol_Rpb1_4"/>
    <property type="match status" value="1"/>
</dbReference>
<sequence>MKAPKAPLEVPESLCFQILGPEEIEKHSVARFDAKSELEPTKKARCKAKYAKLGVPYNAIGKCPTCGAYGRKCPGHFGHTDLAGPLFRGEEENKIIADVMRHLCFACGRPSRMKTRLAKIQDLQENKCLNPMDRRSMTEIAGNIRGPSVSATHPVLAQAGGLVLKGATRGILLRNWSQILCESCGASFKKLATTHPEMAIPRGFSALAILDALKRISDDDWARCPLRNSGRISVARPEWLLLTKLPIPPPHLCLTIAPLKKLVAKNRCLKREHAAAMRRDPDRALKLLAHRLPSELQPLANEHFGTKGTVSADVMEQVNALVGRSDGTGEERTPERKADAERNEGSGWVPRPDGEEGPGWGSGSNWDENKEQETEPEPERKPEHERKEKSAERKPAIKRRFFRKGKPLMLVPGATLKVGDTLERSLRNGDRVVINRYPSLHKGSGFSVTVRVSETKTFALHPAMCRGMGADFDGDTIVIHVPQAPEPSADVQSLLPIEENLVSPSGGEAMVTFLQDSLLALSEMVSTLTTFFTQEEAQNHFANVLLASGSEDGLTLNHFPEPAIWKHPGSEVLAGGKRVKNPVWTGPQLVAALLPDGFEYESPGDGLALIGGEFVEIDREGQLMVSVGRPVRGSAWLQPGPRGLVAALDQMSKENAFTPTTGPVCGPRGAAAALDALLALAHSVMDERGFSVGLADVTFADALKADVRWELFEAFQRETRGAAARAMAVRPKQVLGAFGKGRSREDENCAPGLMLASQSSAKAVQTIFKDYSSRLARLLLPVLPPTNAFKRMLDAGSKGSPSDLVQLCLAVGLQGHLGSGAFPLAVRQELYGAHFFSEDEFGSRLSADDAAARDAKARNCSLDQYREAAEPRARLQLLYAQANLGLVPVGFGGAVLARAREQEPMSDALRACGFWCTAQAGRDRNIAHHLLTALPHGIGSGLRAQMADVKLAYDGTCRDLSGTILYFNKEAEGPNDVDATRGALQLDPEESAGSLASYALSEPMSQQALKSKHPGQYAGETLDALELALQLKTPGSKFCHVILPFVPEVKTGEEGAATPEITSAREITSRDPATRKCHALMDKIRHVTLKDIAAAWEIRYDPKTAQRAYDQRSNFILSIELTKQAIFDHHLFDAVRTLDLPRVLGDAQPGFRARVWTEVTCHKPEGGAECPACAQMAADLAAEARLAARAENSSVDGSGYEEDPPSVFDSTARKLRGMSRQALREYAAVRGTPEVISGSCSSASLITRIIDCCKIHSEAFFIENHQVHLLAVLADHEIDLRAPKKFPGIAAGDEAGVLMGAQNARIREAEDFLRTTLKGDPMVTDLKPTFTEYNLLFPRPTPVEPSPVTASSAEPPLSTPGRLIGEVTLEVTLRRPTGKALKRWKPVAHAAAAAGGLVDAVDWNRAVLKHPGDVEKVYGLGTAEAMVKKTVTSLYAEAKAPVYEQHINLVAACMAKSGKLRPFTSAALNQSLGAARRRTEKHRAETAPMRRAHYGGAFSTFQQAALRGGTETLASAVSLSAFGRNVPLGTGGKFDLLLDLTRFPPATVIPERTWLCVEMPDAFRETEAARASGEEKRLAGSGNRKNASGTEKALHAVTAVHVSVVHHSVAGRASPAAFFTAVCVCGKELPEWIGAEHTLFPRWKARTLTHDGIRDARYFILRLGDSGVQHPPEGEGHLSAERLRDGGESDGC</sequence>
<keyword evidence="2 6" id="KW-0808">Transferase</keyword>
<dbReference type="Gene3D" id="1.10.274.100">
    <property type="entry name" value="RNA polymerase Rpb1, domain 3"/>
    <property type="match status" value="1"/>
</dbReference>
<dbReference type="Pfam" id="PF04997">
    <property type="entry name" value="RNA_pol_Rpb1_1"/>
    <property type="match status" value="1"/>
</dbReference>
<feature type="domain" description="RNA polymerase N-terminal" evidence="8">
    <location>
        <begin position="238"/>
        <end position="525"/>
    </location>
</feature>
<evidence type="ECO:0000313" key="10">
    <source>
        <dbReference type="Proteomes" id="UP000054558"/>
    </source>
</evidence>
<evidence type="ECO:0000256" key="6">
    <source>
        <dbReference type="RuleBase" id="RU004279"/>
    </source>
</evidence>
<evidence type="ECO:0000256" key="2">
    <source>
        <dbReference type="ARBA" id="ARBA00022679"/>
    </source>
</evidence>
<dbReference type="SMART" id="SM00663">
    <property type="entry name" value="RPOLA_N"/>
    <property type="match status" value="1"/>
</dbReference>
<feature type="region of interest" description="Disordered" evidence="7">
    <location>
        <begin position="1670"/>
        <end position="1692"/>
    </location>
</feature>
<dbReference type="InterPro" id="IPR044893">
    <property type="entry name" value="RNA_pol_Rpb1_clamp_domain"/>
</dbReference>
<dbReference type="Gene3D" id="2.40.40.20">
    <property type="match status" value="1"/>
</dbReference>
<evidence type="ECO:0000256" key="7">
    <source>
        <dbReference type="SAM" id="MobiDB-lite"/>
    </source>
</evidence>
<feature type="region of interest" description="Disordered" evidence="7">
    <location>
        <begin position="321"/>
        <end position="398"/>
    </location>
</feature>
<dbReference type="Pfam" id="PF04998">
    <property type="entry name" value="RNA_pol_Rpb1_5"/>
    <property type="match status" value="1"/>
</dbReference>
<evidence type="ECO:0000259" key="8">
    <source>
        <dbReference type="SMART" id="SM00663"/>
    </source>
</evidence>
<evidence type="ECO:0000256" key="1">
    <source>
        <dbReference type="ARBA" id="ARBA00022478"/>
    </source>
</evidence>
<reference evidence="9 10" key="1">
    <citation type="journal article" date="2014" name="Nat. Commun.">
        <title>Klebsormidium flaccidum genome reveals primary factors for plant terrestrial adaptation.</title>
        <authorList>
            <person name="Hori K."/>
            <person name="Maruyama F."/>
            <person name="Fujisawa T."/>
            <person name="Togashi T."/>
            <person name="Yamamoto N."/>
            <person name="Seo M."/>
            <person name="Sato S."/>
            <person name="Yamada T."/>
            <person name="Mori H."/>
            <person name="Tajima N."/>
            <person name="Moriyama T."/>
            <person name="Ikeuchi M."/>
            <person name="Watanabe M."/>
            <person name="Wada H."/>
            <person name="Kobayashi K."/>
            <person name="Saito M."/>
            <person name="Masuda T."/>
            <person name="Sasaki-Sekimoto Y."/>
            <person name="Mashiguchi K."/>
            <person name="Awai K."/>
            <person name="Shimojima M."/>
            <person name="Masuda S."/>
            <person name="Iwai M."/>
            <person name="Nobusawa T."/>
            <person name="Narise T."/>
            <person name="Kondo S."/>
            <person name="Saito H."/>
            <person name="Sato R."/>
            <person name="Murakawa M."/>
            <person name="Ihara Y."/>
            <person name="Oshima-Yamada Y."/>
            <person name="Ohtaka K."/>
            <person name="Satoh M."/>
            <person name="Sonobe K."/>
            <person name="Ishii M."/>
            <person name="Ohtani R."/>
            <person name="Kanamori-Sato M."/>
            <person name="Honoki R."/>
            <person name="Miyazaki D."/>
            <person name="Mochizuki H."/>
            <person name="Umetsu J."/>
            <person name="Higashi K."/>
            <person name="Shibata D."/>
            <person name="Kamiya Y."/>
            <person name="Sato N."/>
            <person name="Nakamura Y."/>
            <person name="Tabata S."/>
            <person name="Ida S."/>
            <person name="Kurokawa K."/>
            <person name="Ohta H."/>
        </authorList>
    </citation>
    <scope>NUCLEOTIDE SEQUENCE [LARGE SCALE GENOMIC DNA]</scope>
    <source>
        <strain evidence="9 10">NIES-2285</strain>
    </source>
</reference>
<dbReference type="PANTHER" id="PTHR19376:SF32">
    <property type="entry name" value="DNA-DIRECTED RNA POLYMERASE III SUBUNIT RPC1"/>
    <property type="match status" value="1"/>
</dbReference>
<dbReference type="GO" id="GO:0003899">
    <property type="term" value="F:DNA-directed RNA polymerase activity"/>
    <property type="evidence" value="ECO:0007669"/>
    <property type="project" value="UniProtKB-EC"/>
</dbReference>
<dbReference type="GO" id="GO:0003677">
    <property type="term" value="F:DNA binding"/>
    <property type="evidence" value="ECO:0007669"/>
    <property type="project" value="InterPro"/>
</dbReference>
<proteinExistence type="inferred from homology"/>
<comment type="function">
    <text evidence="6">DNA-dependent RNA polymerase catalyzes the transcription of DNA into RNA using the four ribonucleoside triphosphates as substrates.</text>
</comment>
<dbReference type="PANTHER" id="PTHR19376">
    <property type="entry name" value="DNA-DIRECTED RNA POLYMERASE"/>
    <property type="match status" value="1"/>
</dbReference>
<dbReference type="OrthoDB" id="409625at2759"/>
<dbReference type="Pfam" id="PF00623">
    <property type="entry name" value="RNA_pol_Rpb1_2"/>
    <property type="match status" value="1"/>
</dbReference>
<accession>A0A1Y1INF5</accession>